<keyword evidence="2" id="KW-1185">Reference proteome</keyword>
<feature type="non-terminal residue" evidence="1">
    <location>
        <position position="1"/>
    </location>
</feature>
<evidence type="ECO:0000313" key="2">
    <source>
        <dbReference type="Proteomes" id="UP001178507"/>
    </source>
</evidence>
<accession>A0AA36HPI6</accession>
<proteinExistence type="predicted"/>
<feature type="non-terminal residue" evidence="1">
    <location>
        <position position="149"/>
    </location>
</feature>
<dbReference type="EMBL" id="CAUJNA010000132">
    <property type="protein sequence ID" value="CAJ1372400.1"/>
    <property type="molecule type" value="Genomic_DNA"/>
</dbReference>
<dbReference type="AlphaFoldDB" id="A0AA36HPI6"/>
<organism evidence="1 2">
    <name type="scientific">Effrenium voratum</name>
    <dbReference type="NCBI Taxonomy" id="2562239"/>
    <lineage>
        <taxon>Eukaryota</taxon>
        <taxon>Sar</taxon>
        <taxon>Alveolata</taxon>
        <taxon>Dinophyceae</taxon>
        <taxon>Suessiales</taxon>
        <taxon>Symbiodiniaceae</taxon>
        <taxon>Effrenium</taxon>
    </lineage>
</organism>
<gene>
    <name evidence="1" type="ORF">EVOR1521_LOCUS2493</name>
</gene>
<sequence length="149" mass="17399">EVNPRMVARCDREVRLAEQRRREKVEQQTEIKIKLVIELDICGMSGFWDHTLIQPRSTYKMGREQLVKDLMEDLSSSSGIDPTHMALFVLQYRSSARQIRFGYMQPSSAFKLHIPQYGSPHFDVSDPSLTVLMVLSRGYHLQTLKWTRE</sequence>
<protein>
    <submittedName>
        <fullName evidence="1">Uncharacterized protein</fullName>
    </submittedName>
</protein>
<evidence type="ECO:0000313" key="1">
    <source>
        <dbReference type="EMBL" id="CAJ1372400.1"/>
    </source>
</evidence>
<comment type="caution">
    <text evidence="1">The sequence shown here is derived from an EMBL/GenBank/DDBJ whole genome shotgun (WGS) entry which is preliminary data.</text>
</comment>
<name>A0AA36HPI6_9DINO</name>
<dbReference type="Proteomes" id="UP001178507">
    <property type="component" value="Unassembled WGS sequence"/>
</dbReference>
<reference evidence="1" key="1">
    <citation type="submission" date="2023-08" db="EMBL/GenBank/DDBJ databases">
        <authorList>
            <person name="Chen Y."/>
            <person name="Shah S."/>
            <person name="Dougan E. K."/>
            <person name="Thang M."/>
            <person name="Chan C."/>
        </authorList>
    </citation>
    <scope>NUCLEOTIDE SEQUENCE</scope>
</reference>